<protein>
    <submittedName>
        <fullName evidence="1">Uncharacterized protein</fullName>
    </submittedName>
</protein>
<name>A0A3D8GRG1_9BACI</name>
<comment type="caution">
    <text evidence="1">The sequence shown here is derived from an EMBL/GenBank/DDBJ whole genome shotgun (WGS) entry which is preliminary data.</text>
</comment>
<evidence type="ECO:0000313" key="2">
    <source>
        <dbReference type="Proteomes" id="UP000257144"/>
    </source>
</evidence>
<dbReference type="AlphaFoldDB" id="A0A3D8GRG1"/>
<accession>A0A3D8GRG1</accession>
<dbReference type="EMBL" id="QNQT01000003">
    <property type="protein sequence ID" value="RDU37055.1"/>
    <property type="molecule type" value="Genomic_DNA"/>
</dbReference>
<organism evidence="1 2">
    <name type="scientific">Neobacillus piezotolerans</name>
    <dbReference type="NCBI Taxonomy" id="2259171"/>
    <lineage>
        <taxon>Bacteria</taxon>
        <taxon>Bacillati</taxon>
        <taxon>Bacillota</taxon>
        <taxon>Bacilli</taxon>
        <taxon>Bacillales</taxon>
        <taxon>Bacillaceae</taxon>
        <taxon>Neobacillus</taxon>
    </lineage>
</organism>
<reference evidence="1 2" key="1">
    <citation type="submission" date="2018-07" db="EMBL/GenBank/DDBJ databases">
        <title>Bacillus sp. YLB-04 draft genome sequence.</title>
        <authorList>
            <person name="Yu L."/>
            <person name="Tang X."/>
        </authorList>
    </citation>
    <scope>NUCLEOTIDE SEQUENCE [LARGE SCALE GENOMIC DNA]</scope>
    <source>
        <strain evidence="1 2">YLB-04</strain>
    </source>
</reference>
<proteinExistence type="predicted"/>
<dbReference type="OrthoDB" id="2923633at2"/>
<sequence>METTLHEMLKKRPGMSILQLKRALLAQQRNGYAHIDADIATLELSQPFTYEYTRLSSSY</sequence>
<dbReference type="Proteomes" id="UP000257144">
    <property type="component" value="Unassembled WGS sequence"/>
</dbReference>
<gene>
    <name evidence="1" type="ORF">DRW41_10235</name>
</gene>
<keyword evidence="2" id="KW-1185">Reference proteome</keyword>
<dbReference type="RefSeq" id="WP_115451883.1">
    <property type="nucleotide sequence ID" value="NZ_QNQT01000003.1"/>
</dbReference>
<evidence type="ECO:0000313" key="1">
    <source>
        <dbReference type="EMBL" id="RDU37055.1"/>
    </source>
</evidence>